<gene>
    <name evidence="2" type="ORF">K529_003745</name>
</gene>
<name>A0A1B0ZZV2_9RHOB</name>
<reference evidence="2 3" key="1">
    <citation type="journal article" date="2016" name="ISME J.">
        <title>Global occurrence and heterogeneity of the Roseobacter-clade species Ruegeria mobilis.</title>
        <authorList>
            <person name="Sonnenschein E."/>
            <person name="Gram L."/>
        </authorList>
    </citation>
    <scope>NUCLEOTIDE SEQUENCE [LARGE SCALE GENOMIC DNA]</scope>
    <source>
        <strain evidence="2 3">F1926</strain>
    </source>
</reference>
<dbReference type="OrthoDB" id="196105at2"/>
<dbReference type="STRING" id="1265309.K529_003745"/>
<evidence type="ECO:0000313" key="2">
    <source>
        <dbReference type="EMBL" id="ANP39869.1"/>
    </source>
</evidence>
<evidence type="ECO:0000313" key="3">
    <source>
        <dbReference type="Proteomes" id="UP000013243"/>
    </source>
</evidence>
<dbReference type="SUPFAM" id="SSF54975">
    <property type="entry name" value="Acylphosphatase/BLUF domain-like"/>
    <property type="match status" value="1"/>
</dbReference>
<sequence length="131" mass="14432">MRRIMYLSRASSTMTAEKAAAIAEKSRRKNESLGITGVLALEDGVFLQILEGPDMAVAQRFDAIRGDFRHQAFITLSDGPVQSRCYPGQPMQIVVSEALPQVAREALLSLYDLAPKAPPKTLRQLLPSFTQ</sequence>
<accession>A0A1B0ZZV2</accession>
<dbReference type="EMBL" id="CP015230">
    <property type="protein sequence ID" value="ANP39869.1"/>
    <property type="molecule type" value="Genomic_DNA"/>
</dbReference>
<protein>
    <submittedName>
        <fullName evidence="2">Blue light sensor protein</fullName>
    </submittedName>
</protein>
<dbReference type="AlphaFoldDB" id="A0A1B0ZZV2"/>
<evidence type="ECO:0000259" key="1">
    <source>
        <dbReference type="PROSITE" id="PS50925"/>
    </source>
</evidence>
<proteinExistence type="predicted"/>
<organism evidence="2 3">
    <name type="scientific">Tritonibacter mobilis F1926</name>
    <dbReference type="NCBI Taxonomy" id="1265309"/>
    <lineage>
        <taxon>Bacteria</taxon>
        <taxon>Pseudomonadati</taxon>
        <taxon>Pseudomonadota</taxon>
        <taxon>Alphaproteobacteria</taxon>
        <taxon>Rhodobacterales</taxon>
        <taxon>Paracoccaceae</taxon>
        <taxon>Tritonibacter</taxon>
    </lineage>
</organism>
<dbReference type="SMART" id="SM01034">
    <property type="entry name" value="BLUF"/>
    <property type="match status" value="1"/>
</dbReference>
<dbReference type="PROSITE" id="PS50925">
    <property type="entry name" value="BLUF"/>
    <property type="match status" value="1"/>
</dbReference>
<dbReference type="Pfam" id="PF04940">
    <property type="entry name" value="BLUF"/>
    <property type="match status" value="1"/>
</dbReference>
<dbReference type="GO" id="GO:0009882">
    <property type="term" value="F:blue light photoreceptor activity"/>
    <property type="evidence" value="ECO:0007669"/>
    <property type="project" value="InterPro"/>
</dbReference>
<dbReference type="Proteomes" id="UP000013243">
    <property type="component" value="Chromosome"/>
</dbReference>
<dbReference type="KEGG" id="rmb:K529_003745"/>
<dbReference type="Gene3D" id="3.30.70.100">
    <property type="match status" value="1"/>
</dbReference>
<feature type="domain" description="BLUF" evidence="1">
    <location>
        <begin position="1"/>
        <end position="92"/>
    </location>
</feature>
<dbReference type="InterPro" id="IPR007024">
    <property type="entry name" value="BLUF_domain"/>
</dbReference>
<dbReference type="GO" id="GO:0071949">
    <property type="term" value="F:FAD binding"/>
    <property type="evidence" value="ECO:0007669"/>
    <property type="project" value="InterPro"/>
</dbReference>
<dbReference type="InterPro" id="IPR036046">
    <property type="entry name" value="Acylphosphatase-like_dom_sf"/>
</dbReference>